<sequence length="109" mass="11947">MKRIWPLAVTIFFTWNLWTGYADGTKGKPARIVIPSQVIRTVRKHYVCCSSDGTPPINMSLMNSSAILAESVGTTILASVPHVPVDTEDIDPVLETMSVVIGKVLQLNH</sequence>
<evidence type="ECO:0000313" key="3">
    <source>
        <dbReference type="Proteomes" id="UP001249851"/>
    </source>
</evidence>
<proteinExistence type="predicted"/>
<feature type="chain" id="PRO_5042273012" evidence="1">
    <location>
        <begin position="25"/>
        <end position="109"/>
    </location>
</feature>
<reference evidence="2" key="1">
    <citation type="journal article" date="2023" name="G3 (Bethesda)">
        <title>Whole genome assembly and annotation of the endangered Caribbean coral Acropora cervicornis.</title>
        <authorList>
            <person name="Selwyn J.D."/>
            <person name="Vollmer S.V."/>
        </authorList>
    </citation>
    <scope>NUCLEOTIDE SEQUENCE</scope>
    <source>
        <strain evidence="2">K2</strain>
    </source>
</reference>
<name>A0AAD9PUP1_ACRCE</name>
<organism evidence="2 3">
    <name type="scientific">Acropora cervicornis</name>
    <name type="common">Staghorn coral</name>
    <dbReference type="NCBI Taxonomy" id="6130"/>
    <lineage>
        <taxon>Eukaryota</taxon>
        <taxon>Metazoa</taxon>
        <taxon>Cnidaria</taxon>
        <taxon>Anthozoa</taxon>
        <taxon>Hexacorallia</taxon>
        <taxon>Scleractinia</taxon>
        <taxon>Astrocoeniina</taxon>
        <taxon>Acroporidae</taxon>
        <taxon>Acropora</taxon>
    </lineage>
</organism>
<reference evidence="2" key="2">
    <citation type="journal article" date="2023" name="Science">
        <title>Genomic signatures of disease resistance in endangered staghorn corals.</title>
        <authorList>
            <person name="Vollmer S.V."/>
            <person name="Selwyn J.D."/>
            <person name="Despard B.A."/>
            <person name="Roesel C.L."/>
        </authorList>
    </citation>
    <scope>NUCLEOTIDE SEQUENCE</scope>
    <source>
        <strain evidence="2">K2</strain>
    </source>
</reference>
<evidence type="ECO:0000256" key="1">
    <source>
        <dbReference type="SAM" id="SignalP"/>
    </source>
</evidence>
<feature type="signal peptide" evidence="1">
    <location>
        <begin position="1"/>
        <end position="24"/>
    </location>
</feature>
<protein>
    <submittedName>
        <fullName evidence="2">Uncharacterized protein</fullName>
    </submittedName>
</protein>
<dbReference type="EMBL" id="JARQWQ010000130">
    <property type="protein sequence ID" value="KAK2549208.1"/>
    <property type="molecule type" value="Genomic_DNA"/>
</dbReference>
<evidence type="ECO:0000313" key="2">
    <source>
        <dbReference type="EMBL" id="KAK2549208.1"/>
    </source>
</evidence>
<keyword evidence="1" id="KW-0732">Signal</keyword>
<dbReference type="AlphaFoldDB" id="A0AAD9PUP1"/>
<comment type="caution">
    <text evidence="2">The sequence shown here is derived from an EMBL/GenBank/DDBJ whole genome shotgun (WGS) entry which is preliminary data.</text>
</comment>
<keyword evidence="3" id="KW-1185">Reference proteome</keyword>
<gene>
    <name evidence="2" type="ORF">P5673_030434</name>
</gene>
<dbReference type="Proteomes" id="UP001249851">
    <property type="component" value="Unassembled WGS sequence"/>
</dbReference>
<accession>A0AAD9PUP1</accession>